<accession>A0A834SVK9</accession>
<evidence type="ECO:0000313" key="3">
    <source>
        <dbReference type="Proteomes" id="UP000634136"/>
    </source>
</evidence>
<evidence type="ECO:0000313" key="2">
    <source>
        <dbReference type="EMBL" id="KAF7808592.1"/>
    </source>
</evidence>
<organism evidence="2 3">
    <name type="scientific">Senna tora</name>
    <dbReference type="NCBI Taxonomy" id="362788"/>
    <lineage>
        <taxon>Eukaryota</taxon>
        <taxon>Viridiplantae</taxon>
        <taxon>Streptophyta</taxon>
        <taxon>Embryophyta</taxon>
        <taxon>Tracheophyta</taxon>
        <taxon>Spermatophyta</taxon>
        <taxon>Magnoliopsida</taxon>
        <taxon>eudicotyledons</taxon>
        <taxon>Gunneridae</taxon>
        <taxon>Pentapetalae</taxon>
        <taxon>rosids</taxon>
        <taxon>fabids</taxon>
        <taxon>Fabales</taxon>
        <taxon>Fabaceae</taxon>
        <taxon>Caesalpinioideae</taxon>
        <taxon>Cassia clade</taxon>
        <taxon>Senna</taxon>
    </lineage>
</organism>
<dbReference type="PANTHER" id="PTHR33199">
    <property type="entry name" value="MACPF DOMAIN-CONTAINING PROTEIN CAD1"/>
    <property type="match status" value="1"/>
</dbReference>
<name>A0A834SVK9_9FABA</name>
<keyword evidence="3" id="KW-1185">Reference proteome</keyword>
<dbReference type="GO" id="GO:2000031">
    <property type="term" value="P:regulation of salicylic acid mediated signaling pathway"/>
    <property type="evidence" value="ECO:0007669"/>
    <property type="project" value="InterPro"/>
</dbReference>
<dbReference type="Proteomes" id="UP000634136">
    <property type="component" value="Unassembled WGS sequence"/>
</dbReference>
<dbReference type="InterPro" id="IPR020864">
    <property type="entry name" value="MACPF"/>
</dbReference>
<reference evidence="2" key="1">
    <citation type="submission" date="2020-09" db="EMBL/GenBank/DDBJ databases">
        <title>Genome-Enabled Discovery of Anthraquinone Biosynthesis in Senna tora.</title>
        <authorList>
            <person name="Kang S.-H."/>
            <person name="Pandey R.P."/>
            <person name="Lee C.-M."/>
            <person name="Sim J.-S."/>
            <person name="Jeong J.-T."/>
            <person name="Choi B.-S."/>
            <person name="Jung M."/>
            <person name="Ginzburg D."/>
            <person name="Zhao K."/>
            <person name="Won S.Y."/>
            <person name="Oh T.-J."/>
            <person name="Yu Y."/>
            <person name="Kim N.-H."/>
            <person name="Lee O.R."/>
            <person name="Lee T.-H."/>
            <person name="Bashyal P."/>
            <person name="Kim T.-S."/>
            <person name="Lee W.-H."/>
            <person name="Kawkins C."/>
            <person name="Kim C.-K."/>
            <person name="Kim J.S."/>
            <person name="Ahn B.O."/>
            <person name="Rhee S.Y."/>
            <person name="Sohng J.K."/>
        </authorList>
    </citation>
    <scope>NUCLEOTIDE SEQUENCE</scope>
    <source>
        <tissue evidence="2">Leaf</tissue>
    </source>
</reference>
<dbReference type="GO" id="GO:0005886">
    <property type="term" value="C:plasma membrane"/>
    <property type="evidence" value="ECO:0007669"/>
    <property type="project" value="TreeGrafter"/>
</dbReference>
<dbReference type="OrthoDB" id="1366754at2759"/>
<dbReference type="PANTHER" id="PTHR33199:SF4">
    <property type="entry name" value="OS02G0736300 PROTEIN"/>
    <property type="match status" value="1"/>
</dbReference>
<dbReference type="GO" id="GO:0009626">
    <property type="term" value="P:plant-type hypersensitive response"/>
    <property type="evidence" value="ECO:0007669"/>
    <property type="project" value="TreeGrafter"/>
</dbReference>
<proteinExistence type="predicted"/>
<dbReference type="EMBL" id="JAAIUW010000011">
    <property type="protein sequence ID" value="KAF7808592.1"/>
    <property type="molecule type" value="Genomic_DNA"/>
</dbReference>
<feature type="domain" description="MACPF" evidence="1">
    <location>
        <begin position="1"/>
        <end position="326"/>
    </location>
</feature>
<dbReference type="PROSITE" id="PS51412">
    <property type="entry name" value="MACPF_2"/>
    <property type="match status" value="1"/>
</dbReference>
<dbReference type="Pfam" id="PF01823">
    <property type="entry name" value="MACPF"/>
    <property type="match status" value="1"/>
</dbReference>
<dbReference type="SMART" id="SM00457">
    <property type="entry name" value="MACPF"/>
    <property type="match status" value="1"/>
</dbReference>
<evidence type="ECO:0000259" key="1">
    <source>
        <dbReference type="PROSITE" id="PS51412"/>
    </source>
</evidence>
<dbReference type="AlphaFoldDB" id="A0A834SVK9"/>
<gene>
    <name evidence="2" type="ORF">G2W53_035335</name>
</gene>
<sequence>MGEFGGIVERAVNSLGKGFDVASDFRLKFCKGEDRLVLLNESQRTELLIPGFGSVTDVSVDIKCDKGDRTRYQSDFLTFRQMSELFNQKNSIPGKIPSGYFNAVFGFDGSSWAIDAENTKSLALDGYFIVLFNVHIDRYPLVLSKQVLEAVPSSWDPPALARFIENYGTHILVGLSIGGKDVVLVRQDVSSNLEPCELKKHLDELGDQLFNGTCNFLPNTKEQKCKVPVPQAFDVFGPQTVAFNSYTSVSAKDGITVICSKTGGDTQVSNHCEWLLTVPDKPDAIHFSFIPITSLLKNAPGRGFLSHAINLYLRYKPPLSDLPYFLDFQAHKLWAPIHNDLPLGPVTNRTTRSPSLSFNLMGPKLYVNTAKVIVDKRPITGMRLFLEGMKCNRLAIHLQHLLNTPVMLENRIEDTTMWSEEISDERFFEAINGRKFSHVCTAPVKYNPRWCSGKDVSFIVTGAQLQVKKLHDSKSVLHLRLLFSKVSSSLVVQSNWTKCSSSEFFQKSGIFSAISTSISGNKDNQKKEKPPVVVDSSVFPNGPPVPVQTQKLLKFVDTSELCKGPKDSPGHWLVTGARLILEKGQMVNARLAS</sequence>
<protein>
    <submittedName>
        <fullName evidence="2">MACPF domain-containing protein</fullName>
    </submittedName>
</protein>
<comment type="caution">
    <text evidence="2">The sequence shown here is derived from an EMBL/GenBank/DDBJ whole genome shotgun (WGS) entry which is preliminary data.</text>
</comment>
<dbReference type="InterPro" id="IPR044663">
    <property type="entry name" value="CAD1/NSL1-like"/>
</dbReference>